<organism evidence="2 3">
    <name type="scientific">Aphanomyces euteiches</name>
    <dbReference type="NCBI Taxonomy" id="100861"/>
    <lineage>
        <taxon>Eukaryota</taxon>
        <taxon>Sar</taxon>
        <taxon>Stramenopiles</taxon>
        <taxon>Oomycota</taxon>
        <taxon>Saprolegniomycetes</taxon>
        <taxon>Saprolegniales</taxon>
        <taxon>Verrucalvaceae</taxon>
        <taxon>Aphanomyces</taxon>
    </lineage>
</organism>
<comment type="caution">
    <text evidence="2">The sequence shown here is derived from an EMBL/GenBank/DDBJ whole genome shotgun (WGS) entry which is preliminary data.</text>
</comment>
<dbReference type="EMBL" id="VJMJ01000022">
    <property type="protein sequence ID" value="KAF0743028.1"/>
    <property type="molecule type" value="Genomic_DNA"/>
</dbReference>
<evidence type="ECO:0000259" key="1">
    <source>
        <dbReference type="PROSITE" id="PS50195"/>
    </source>
</evidence>
<dbReference type="InterPro" id="IPR036871">
    <property type="entry name" value="PX_dom_sf"/>
</dbReference>
<sequence length="239" mass="27963">MIRYVAPRSLGMDSGWSALIEKEQKHEMKNEMASSRRDAGALASWTKKEKDGLDNLKALFIHNVRPKNSTCGDYVEYLCVIENSRSGVTWEIHRRYSLFHYFRETMDELFETPHCHYCKEARKKMKELVFPAKKIFNTDEIILQRVVEFHAYIQGILKILSNSFYRHCKLVSVQAHIVMKRFLTSDMRRHDVLGSKEQTIYSVPLLLRELQLKDHAKRSPKLTLEPIVEQPAFSLTKAC</sequence>
<name>A0A6G0XRD3_9STRA</name>
<dbReference type="GO" id="GO:0035091">
    <property type="term" value="F:phosphatidylinositol binding"/>
    <property type="evidence" value="ECO:0007669"/>
    <property type="project" value="InterPro"/>
</dbReference>
<dbReference type="CDD" id="cd06093">
    <property type="entry name" value="PX_domain"/>
    <property type="match status" value="1"/>
</dbReference>
<proteinExistence type="predicted"/>
<evidence type="ECO:0000313" key="3">
    <source>
        <dbReference type="Proteomes" id="UP000481153"/>
    </source>
</evidence>
<dbReference type="AlphaFoldDB" id="A0A6G0XRD3"/>
<dbReference type="Proteomes" id="UP000481153">
    <property type="component" value="Unassembled WGS sequence"/>
</dbReference>
<protein>
    <recommendedName>
        <fullName evidence="1">PX domain-containing protein</fullName>
    </recommendedName>
</protein>
<keyword evidence="3" id="KW-1185">Reference proteome</keyword>
<dbReference type="PROSITE" id="PS50195">
    <property type="entry name" value="PX"/>
    <property type="match status" value="1"/>
</dbReference>
<dbReference type="Gene3D" id="3.30.1520.10">
    <property type="entry name" value="Phox-like domain"/>
    <property type="match status" value="1"/>
</dbReference>
<gene>
    <name evidence="2" type="ORF">Ae201684_002088</name>
</gene>
<evidence type="ECO:0000313" key="2">
    <source>
        <dbReference type="EMBL" id="KAF0743028.1"/>
    </source>
</evidence>
<accession>A0A6G0XRD3</accession>
<dbReference type="SUPFAM" id="SSF64268">
    <property type="entry name" value="PX domain"/>
    <property type="match status" value="1"/>
</dbReference>
<dbReference type="InterPro" id="IPR001683">
    <property type="entry name" value="PX_dom"/>
</dbReference>
<reference evidence="2 3" key="1">
    <citation type="submission" date="2019-07" db="EMBL/GenBank/DDBJ databases">
        <title>Genomics analysis of Aphanomyces spp. identifies a new class of oomycete effector associated with host adaptation.</title>
        <authorList>
            <person name="Gaulin E."/>
        </authorList>
    </citation>
    <scope>NUCLEOTIDE SEQUENCE [LARGE SCALE GENOMIC DNA]</scope>
    <source>
        <strain evidence="2 3">ATCC 201684</strain>
    </source>
</reference>
<dbReference type="VEuPathDB" id="FungiDB:AeMF1_000593"/>
<feature type="domain" description="PX" evidence="1">
    <location>
        <begin position="55"/>
        <end position="189"/>
    </location>
</feature>